<name>A0A644ZY21_9ZZZZ</name>
<keyword evidence="5 11" id="KW-0067">ATP-binding</keyword>
<dbReference type="EMBL" id="VSSQ01009745">
    <property type="protein sequence ID" value="MPM42474.1"/>
    <property type="molecule type" value="Genomic_DNA"/>
</dbReference>
<dbReference type="SUPFAM" id="SSF52540">
    <property type="entry name" value="P-loop containing nucleoside triphosphate hydrolases"/>
    <property type="match status" value="1"/>
</dbReference>
<comment type="caution">
    <text evidence="11">The sequence shown here is derived from an EMBL/GenBank/DDBJ whole genome shotgun (WGS) entry which is preliminary data.</text>
</comment>
<dbReference type="Pfam" id="PF00005">
    <property type="entry name" value="ABC_tran"/>
    <property type="match status" value="1"/>
</dbReference>
<protein>
    <submittedName>
        <fullName evidence="11">Putative ABC transporter ATP-binding protein</fullName>
    </submittedName>
</protein>
<dbReference type="InterPro" id="IPR003593">
    <property type="entry name" value="AAA+_ATPase"/>
</dbReference>
<keyword evidence="2" id="KW-0813">Transport</keyword>
<keyword evidence="7 8" id="KW-0472">Membrane</keyword>
<dbReference type="CDD" id="cd18540">
    <property type="entry name" value="ABC_6TM_exporter_like"/>
    <property type="match status" value="1"/>
</dbReference>
<dbReference type="PANTHER" id="PTHR24221">
    <property type="entry name" value="ATP-BINDING CASSETTE SUB-FAMILY B"/>
    <property type="match status" value="1"/>
</dbReference>
<dbReference type="InterPro" id="IPR036640">
    <property type="entry name" value="ABC1_TM_sf"/>
</dbReference>
<evidence type="ECO:0000256" key="2">
    <source>
        <dbReference type="ARBA" id="ARBA00022448"/>
    </source>
</evidence>
<dbReference type="AlphaFoldDB" id="A0A644ZY21"/>
<evidence type="ECO:0000259" key="9">
    <source>
        <dbReference type="PROSITE" id="PS50893"/>
    </source>
</evidence>
<keyword evidence="3 8" id="KW-0812">Transmembrane</keyword>
<dbReference type="InterPro" id="IPR027417">
    <property type="entry name" value="P-loop_NTPase"/>
</dbReference>
<evidence type="ECO:0000256" key="5">
    <source>
        <dbReference type="ARBA" id="ARBA00022840"/>
    </source>
</evidence>
<dbReference type="PROSITE" id="PS50929">
    <property type="entry name" value="ABC_TM1F"/>
    <property type="match status" value="1"/>
</dbReference>
<sequence>MPKSLDGLGRFAALYAVVILMQSSGVITFINFAGQLEMAIAYHIRQDAFLRLQELSFSFYDRTAVGYIMARMMSDISRLSDMIAWSLVDVLWSLLYALGCIVTMFVLSWKLALISLAVLPLLAYISVKLQTLMLKHQREARKLNSRITGAFNEGIMGAVTTKTLVRETENANEFSELTGKMKQASIKSALVSASFFPIIMSLGAVGTGLALTLGGQGVLNPSYAFVGAISAGTLVAFISYCTQIFDPIQQLANILAEMLGAQASAERVITLMNTEPDVTDRPDIIEKYGDILHPHPERWESIKGDVCFDHVSFQYKNGDRVLDDFSLDVKTGQTIALVGETGAGKSTIINLLCRFYEPTEGSIRIDGTDYRERSQLWLQSSLGYVLQTPHLFSGTIKDNIRFGKPESSDEEVMDAARLVHAEPFILAQEKGYDTEIGESGARLSTGQKQLISFARVVLKDPRIFVLDEATSSIDTETEQLIQHAITHILKDRTSFIVAHRLSTIRTADRILVIRGGKIQESGTHEELLQLHGYYYDLYTQQFCEDRTAESLGKPEMENKNE</sequence>
<comment type="subcellular location">
    <subcellularLocation>
        <location evidence="1">Membrane</location>
        <topology evidence="1">Multi-pass membrane protein</topology>
    </subcellularLocation>
</comment>
<dbReference type="SUPFAM" id="SSF90123">
    <property type="entry name" value="ABC transporter transmembrane region"/>
    <property type="match status" value="1"/>
</dbReference>
<dbReference type="InterPro" id="IPR039421">
    <property type="entry name" value="Type_1_exporter"/>
</dbReference>
<dbReference type="Gene3D" id="3.40.50.300">
    <property type="entry name" value="P-loop containing nucleotide triphosphate hydrolases"/>
    <property type="match status" value="1"/>
</dbReference>
<dbReference type="SMART" id="SM00382">
    <property type="entry name" value="AAA"/>
    <property type="match status" value="1"/>
</dbReference>
<accession>A0A644ZY21</accession>
<dbReference type="GO" id="GO:0016887">
    <property type="term" value="F:ATP hydrolysis activity"/>
    <property type="evidence" value="ECO:0007669"/>
    <property type="project" value="InterPro"/>
</dbReference>
<dbReference type="InterPro" id="IPR003439">
    <property type="entry name" value="ABC_transporter-like_ATP-bd"/>
</dbReference>
<feature type="transmembrane region" description="Helical" evidence="8">
    <location>
        <begin position="12"/>
        <end position="33"/>
    </location>
</feature>
<feature type="transmembrane region" description="Helical" evidence="8">
    <location>
        <begin position="189"/>
        <end position="211"/>
    </location>
</feature>
<dbReference type="GO" id="GO:0005524">
    <property type="term" value="F:ATP binding"/>
    <property type="evidence" value="ECO:0007669"/>
    <property type="project" value="UniProtKB-KW"/>
</dbReference>
<evidence type="ECO:0000256" key="8">
    <source>
        <dbReference type="SAM" id="Phobius"/>
    </source>
</evidence>
<evidence type="ECO:0000256" key="6">
    <source>
        <dbReference type="ARBA" id="ARBA00022989"/>
    </source>
</evidence>
<keyword evidence="4" id="KW-0547">Nucleotide-binding</keyword>
<dbReference type="InterPro" id="IPR011527">
    <property type="entry name" value="ABC1_TM_dom"/>
</dbReference>
<evidence type="ECO:0000256" key="4">
    <source>
        <dbReference type="ARBA" id="ARBA00022741"/>
    </source>
</evidence>
<organism evidence="11">
    <name type="scientific">bioreactor metagenome</name>
    <dbReference type="NCBI Taxonomy" id="1076179"/>
    <lineage>
        <taxon>unclassified sequences</taxon>
        <taxon>metagenomes</taxon>
        <taxon>ecological metagenomes</taxon>
    </lineage>
</organism>
<evidence type="ECO:0000259" key="10">
    <source>
        <dbReference type="PROSITE" id="PS50929"/>
    </source>
</evidence>
<keyword evidence="6 8" id="KW-1133">Transmembrane helix</keyword>
<gene>
    <name evidence="11" type="ORF">SDC9_89139</name>
</gene>
<dbReference type="FunFam" id="3.40.50.300:FF:000287">
    <property type="entry name" value="Multidrug ABC transporter ATP-binding protein"/>
    <property type="match status" value="1"/>
</dbReference>
<feature type="domain" description="ABC transporter" evidence="9">
    <location>
        <begin position="306"/>
        <end position="540"/>
    </location>
</feature>
<proteinExistence type="predicted"/>
<feature type="transmembrane region" description="Helical" evidence="8">
    <location>
        <begin position="82"/>
        <end position="107"/>
    </location>
</feature>
<evidence type="ECO:0000256" key="3">
    <source>
        <dbReference type="ARBA" id="ARBA00022692"/>
    </source>
</evidence>
<feature type="domain" description="ABC transmembrane type-1" evidence="10">
    <location>
        <begin position="2"/>
        <end position="260"/>
    </location>
</feature>
<dbReference type="Gene3D" id="1.20.1560.10">
    <property type="entry name" value="ABC transporter type 1, transmembrane domain"/>
    <property type="match status" value="1"/>
</dbReference>
<evidence type="ECO:0000313" key="11">
    <source>
        <dbReference type="EMBL" id="MPM42474.1"/>
    </source>
</evidence>
<evidence type="ECO:0000256" key="1">
    <source>
        <dbReference type="ARBA" id="ARBA00004141"/>
    </source>
</evidence>
<dbReference type="CDD" id="cd03254">
    <property type="entry name" value="ABCC_Glucan_exporter_like"/>
    <property type="match status" value="1"/>
</dbReference>
<dbReference type="PROSITE" id="PS50893">
    <property type="entry name" value="ABC_TRANSPORTER_2"/>
    <property type="match status" value="1"/>
</dbReference>
<dbReference type="GO" id="GO:0016020">
    <property type="term" value="C:membrane"/>
    <property type="evidence" value="ECO:0007669"/>
    <property type="project" value="UniProtKB-SubCell"/>
</dbReference>
<dbReference type="GO" id="GO:0140359">
    <property type="term" value="F:ABC-type transporter activity"/>
    <property type="evidence" value="ECO:0007669"/>
    <property type="project" value="InterPro"/>
</dbReference>
<evidence type="ECO:0000256" key="7">
    <source>
        <dbReference type="ARBA" id="ARBA00023136"/>
    </source>
</evidence>
<feature type="transmembrane region" description="Helical" evidence="8">
    <location>
        <begin position="113"/>
        <end position="134"/>
    </location>
</feature>
<feature type="transmembrane region" description="Helical" evidence="8">
    <location>
        <begin position="223"/>
        <end position="241"/>
    </location>
</feature>
<dbReference type="PANTHER" id="PTHR24221:SF654">
    <property type="entry name" value="ATP-BINDING CASSETTE SUB-FAMILY B MEMBER 6"/>
    <property type="match status" value="1"/>
</dbReference>
<dbReference type="Pfam" id="PF00664">
    <property type="entry name" value="ABC_membrane"/>
    <property type="match status" value="1"/>
</dbReference>
<reference evidence="11" key="1">
    <citation type="submission" date="2019-08" db="EMBL/GenBank/DDBJ databases">
        <authorList>
            <person name="Kucharzyk K."/>
            <person name="Murdoch R.W."/>
            <person name="Higgins S."/>
            <person name="Loffler F."/>
        </authorList>
    </citation>
    <scope>NUCLEOTIDE SEQUENCE</scope>
</reference>